<protein>
    <submittedName>
        <fullName evidence="2">Uncharacterized protein</fullName>
    </submittedName>
</protein>
<sequence length="391" mass="44311">MFPLPYTRSTLHSSRAGMEYRSNNSSPRSQRTFSALCHGLWHVKWVALIKQVVVLLYVVRSMHANLALDVLCYDSAGAEAGNIPKVKICLRPSCMWLHWIFLRLPHWFELSEAICTGLLFFVLMSTVLMLCALYMRHQEHRLVFSPPRWLKVIIVTPSLLVEFLLFALICYGIVASAWHWNKFNVPKSSLVLAVIYAIILVVFVFLQLALHLCAVVYVCHQTNAAKPMRSNYIDYGFETSNTDSPTNAVLAMLKYQAKTENVPLMSDVSSHCPTTSAQNSSKRKSMLASFELSPTNNNDTMLSHLNKNSPSIAIPMDSPPYARLRAPVIYRCESTHFCDPDDSSQEPKICELSNSLIRSENNEEWSYQKQKLSFFGGPHLATSLDDYSCLE</sequence>
<evidence type="ECO:0000313" key="3">
    <source>
        <dbReference type="Proteomes" id="UP001303046"/>
    </source>
</evidence>
<comment type="caution">
    <text evidence="2">The sequence shown here is derived from an EMBL/GenBank/DDBJ whole genome shotgun (WGS) entry which is preliminary data.</text>
</comment>
<feature type="transmembrane region" description="Helical" evidence="1">
    <location>
        <begin position="118"/>
        <end position="137"/>
    </location>
</feature>
<proteinExistence type="predicted"/>
<gene>
    <name evidence="2" type="primary">Necator_chrI.g1248</name>
    <name evidence="2" type="ORF">RB195_005122</name>
</gene>
<name>A0ABR1BL95_NECAM</name>
<dbReference type="Proteomes" id="UP001303046">
    <property type="component" value="Unassembled WGS sequence"/>
</dbReference>
<keyword evidence="3" id="KW-1185">Reference proteome</keyword>
<keyword evidence="1" id="KW-0472">Membrane</keyword>
<evidence type="ECO:0000313" key="2">
    <source>
        <dbReference type="EMBL" id="KAK6727221.1"/>
    </source>
</evidence>
<feature type="transmembrane region" description="Helical" evidence="1">
    <location>
        <begin position="149"/>
        <end position="174"/>
    </location>
</feature>
<dbReference type="EMBL" id="JAVFWL010000001">
    <property type="protein sequence ID" value="KAK6727221.1"/>
    <property type="molecule type" value="Genomic_DNA"/>
</dbReference>
<feature type="transmembrane region" description="Helical" evidence="1">
    <location>
        <begin position="194"/>
        <end position="219"/>
    </location>
</feature>
<evidence type="ECO:0000256" key="1">
    <source>
        <dbReference type="SAM" id="Phobius"/>
    </source>
</evidence>
<organism evidence="2 3">
    <name type="scientific">Necator americanus</name>
    <name type="common">Human hookworm</name>
    <dbReference type="NCBI Taxonomy" id="51031"/>
    <lineage>
        <taxon>Eukaryota</taxon>
        <taxon>Metazoa</taxon>
        <taxon>Ecdysozoa</taxon>
        <taxon>Nematoda</taxon>
        <taxon>Chromadorea</taxon>
        <taxon>Rhabditida</taxon>
        <taxon>Rhabditina</taxon>
        <taxon>Rhabditomorpha</taxon>
        <taxon>Strongyloidea</taxon>
        <taxon>Ancylostomatidae</taxon>
        <taxon>Bunostominae</taxon>
        <taxon>Necator</taxon>
    </lineage>
</organism>
<accession>A0ABR1BL95</accession>
<keyword evidence="1" id="KW-1133">Transmembrane helix</keyword>
<keyword evidence="1" id="KW-0812">Transmembrane</keyword>
<reference evidence="2 3" key="1">
    <citation type="submission" date="2023-08" db="EMBL/GenBank/DDBJ databases">
        <title>A Necator americanus chromosomal reference genome.</title>
        <authorList>
            <person name="Ilik V."/>
            <person name="Petrzelkova K.J."/>
            <person name="Pardy F."/>
            <person name="Fuh T."/>
            <person name="Niatou-Singa F.S."/>
            <person name="Gouil Q."/>
            <person name="Baker L."/>
            <person name="Ritchie M.E."/>
            <person name="Jex A.R."/>
            <person name="Gazzola D."/>
            <person name="Li H."/>
            <person name="Toshio Fujiwara R."/>
            <person name="Zhan B."/>
            <person name="Aroian R.V."/>
            <person name="Pafco B."/>
            <person name="Schwarz E.M."/>
        </authorList>
    </citation>
    <scope>NUCLEOTIDE SEQUENCE [LARGE SCALE GENOMIC DNA]</scope>
    <source>
        <strain evidence="2 3">Aroian</strain>
        <tissue evidence="2">Whole animal</tissue>
    </source>
</reference>